<gene>
    <name evidence="2" type="ORF">WISP_142253</name>
</gene>
<feature type="compositionally biased region" description="Polar residues" evidence="1">
    <location>
        <begin position="102"/>
        <end position="112"/>
    </location>
</feature>
<sequence>MGSALGKSERPIYKKIRAVIDYQGHKYDKASLKALATWINSYQLRIPEELNLEHWDNLGATLWRAEKKGDKIAVKALIAWRLVYMLLQDRQKTGLSRPAVNSAVTQDGGSKPSSPPANNEGLKVVGEDKMAAQTHCMACGENGGVGRHLMAWDSEGGAVGGASGSRWKGPPKYTPPEATSPQTTPTPPHVMAPPSMHDHAPVPVPSPAYTKQHGHAHASRPEAYLPEAYPPLPPRPPRSRDLPSLADDPAPVKPHRPEALAKPQASSGITAYQQLSIKTSRAYHHTVTHIPTRPPKQSNIETQAQLHPPTLTTSVGENDTDTDSERETRTSPLTRPKQKHDSNHMLSASAPRCNTFSVGAEEGACAFPALTTTSTHETETTQEIVEAQEKAWKVVHEQVTLAGDLDILKAFPVHFEEGRPPQWRPISYPVLKDIKKAITEHDLSSLYTLSLLESFFNAFDLTPNDIWQVASAWLPVLQYSAFEAEWKSLIKKIR</sequence>
<feature type="region of interest" description="Disordered" evidence="1">
    <location>
        <begin position="156"/>
        <end position="268"/>
    </location>
</feature>
<dbReference type="Gene3D" id="1.10.150.490">
    <property type="entry name" value="Retroviral GAG p10 protein"/>
    <property type="match status" value="1"/>
</dbReference>
<dbReference type="Gene3D" id="1.10.375.10">
    <property type="entry name" value="Human Immunodeficiency Virus Type 1 Capsid Protein"/>
    <property type="match status" value="1"/>
</dbReference>
<feature type="compositionally biased region" description="Polar residues" evidence="1">
    <location>
        <begin position="307"/>
        <end position="317"/>
    </location>
</feature>
<dbReference type="SUPFAM" id="SSF47943">
    <property type="entry name" value="Retrovirus capsid protein, N-terminal core domain"/>
    <property type="match status" value="1"/>
</dbReference>
<feature type="region of interest" description="Disordered" evidence="1">
    <location>
        <begin position="307"/>
        <end position="348"/>
    </location>
</feature>
<dbReference type="EMBL" id="WHWB01034735">
    <property type="protein sequence ID" value="KAJ7405029.1"/>
    <property type="molecule type" value="Genomic_DNA"/>
</dbReference>
<dbReference type="PANTHER" id="PTHR40389:SF3">
    <property type="entry name" value="IGE-BINDING PROTEIN"/>
    <property type="match status" value="1"/>
</dbReference>
<proteinExistence type="predicted"/>
<accession>A0ABQ9CRP8</accession>
<evidence type="ECO:0000313" key="3">
    <source>
        <dbReference type="Proteomes" id="UP001145742"/>
    </source>
</evidence>
<organism evidence="2 3">
    <name type="scientific">Willisornis vidua</name>
    <name type="common">Xingu scale-backed antbird</name>
    <dbReference type="NCBI Taxonomy" id="1566151"/>
    <lineage>
        <taxon>Eukaryota</taxon>
        <taxon>Metazoa</taxon>
        <taxon>Chordata</taxon>
        <taxon>Craniata</taxon>
        <taxon>Vertebrata</taxon>
        <taxon>Euteleostomi</taxon>
        <taxon>Archelosauria</taxon>
        <taxon>Archosauria</taxon>
        <taxon>Dinosauria</taxon>
        <taxon>Saurischia</taxon>
        <taxon>Theropoda</taxon>
        <taxon>Coelurosauria</taxon>
        <taxon>Aves</taxon>
        <taxon>Neognathae</taxon>
        <taxon>Neoaves</taxon>
        <taxon>Telluraves</taxon>
        <taxon>Australaves</taxon>
        <taxon>Passeriformes</taxon>
        <taxon>Thamnophilidae</taxon>
        <taxon>Willisornis</taxon>
    </lineage>
</organism>
<name>A0ABQ9CRP8_9PASS</name>
<dbReference type="Pfam" id="PF00607">
    <property type="entry name" value="Gag_p24"/>
    <property type="match status" value="1"/>
</dbReference>
<dbReference type="InterPro" id="IPR050195">
    <property type="entry name" value="Primate_lentivir_Gag_pol-like"/>
</dbReference>
<evidence type="ECO:0000313" key="2">
    <source>
        <dbReference type="EMBL" id="KAJ7405029.1"/>
    </source>
</evidence>
<dbReference type="InterPro" id="IPR010999">
    <property type="entry name" value="Retrovr_matrix"/>
</dbReference>
<protein>
    <submittedName>
        <fullName evidence="2">Uncharacterized protein</fullName>
    </submittedName>
</protein>
<evidence type="ECO:0000256" key="1">
    <source>
        <dbReference type="SAM" id="MobiDB-lite"/>
    </source>
</evidence>
<dbReference type="InterPro" id="IPR038124">
    <property type="entry name" value="B_retro_matrix_sf"/>
</dbReference>
<dbReference type="PANTHER" id="PTHR40389">
    <property type="entry name" value="ENDOGENOUS RETROVIRUS GROUP K MEMBER 24 GAG POLYPROTEIN-RELATED"/>
    <property type="match status" value="1"/>
</dbReference>
<dbReference type="Proteomes" id="UP001145742">
    <property type="component" value="Unassembled WGS sequence"/>
</dbReference>
<feature type="region of interest" description="Disordered" evidence="1">
    <location>
        <begin position="95"/>
        <end position="122"/>
    </location>
</feature>
<dbReference type="InterPro" id="IPR008919">
    <property type="entry name" value="Retrov_capsid_N"/>
</dbReference>
<keyword evidence="3" id="KW-1185">Reference proteome</keyword>
<comment type="caution">
    <text evidence="2">The sequence shown here is derived from an EMBL/GenBank/DDBJ whole genome shotgun (WGS) entry which is preliminary data.</text>
</comment>
<dbReference type="SUPFAM" id="SSF47836">
    <property type="entry name" value="Retroviral matrix proteins"/>
    <property type="match status" value="1"/>
</dbReference>
<reference evidence="2" key="1">
    <citation type="submission" date="2019-10" db="EMBL/GenBank/DDBJ databases">
        <authorList>
            <person name="Soares A.E.R."/>
            <person name="Aleixo A."/>
            <person name="Schneider P."/>
            <person name="Miyaki C.Y."/>
            <person name="Schneider M.P."/>
            <person name="Mello C."/>
            <person name="Vasconcelos A.T.R."/>
        </authorList>
    </citation>
    <scope>NUCLEOTIDE SEQUENCE</scope>
    <source>
        <tissue evidence="2">Muscle</tissue>
    </source>
</reference>